<evidence type="ECO:0000313" key="2">
    <source>
        <dbReference type="Proteomes" id="UP000479051"/>
    </source>
</evidence>
<dbReference type="GeneID" id="55603535"/>
<name>A0A679FNT2_9CAUD</name>
<accession>A0A679FNT2</accession>
<keyword evidence="2" id="KW-1185">Reference proteome</keyword>
<proteinExistence type="predicted"/>
<dbReference type="KEGG" id="vg:55603535"/>
<evidence type="ECO:0000313" key="1">
    <source>
        <dbReference type="EMBL" id="BBU72747.1"/>
    </source>
</evidence>
<dbReference type="EMBL" id="LC519601">
    <property type="protein sequence ID" value="BBU72747.1"/>
    <property type="molecule type" value="Genomic_DNA"/>
</dbReference>
<organism evidence="1 2">
    <name type="scientific">Cronobacter phage vB_CsaP_009</name>
    <dbReference type="NCBI Taxonomy" id="2699738"/>
    <lineage>
        <taxon>Viruses</taxon>
        <taxon>Duplodnaviria</taxon>
        <taxon>Heunggongvirae</taxon>
        <taxon>Uroviricota</taxon>
        <taxon>Caudoviricetes</taxon>
        <taxon>Grimontviridae</taxon>
        <taxon>Privateervirus</taxon>
        <taxon>Privateervirus pv009</taxon>
    </lineage>
</organism>
<dbReference type="RefSeq" id="YP_009833480.1">
    <property type="nucleotide sequence ID" value="NC_048664.1"/>
</dbReference>
<dbReference type="Proteomes" id="UP000479051">
    <property type="component" value="Segment"/>
</dbReference>
<sequence length="82" mass="9370">MEISINSKFRSINRKTLVQVVDFAKMGNDCTMDLIIYINLEVSYDGHPIGTKWAMNRSLFEKKFTDKTSVIPSYTYGGVMPL</sequence>
<reference evidence="1 2" key="1">
    <citation type="submission" date="2020-01" db="EMBL/GenBank/DDBJ databases">
        <title>Isolation, characterization and genomic analysis of a lytic bacteriophage vB_CsaP_009 infecting Cronobacter.</title>
        <authorList>
            <person name="Soleimani-Delfan A."/>
            <person name="Shahin K."/>
            <person name="Barazandeh M."/>
            <person name="Komijani M."/>
        </authorList>
    </citation>
    <scope>NUCLEOTIDE SEQUENCE [LARGE SCALE GENOMIC DNA]</scope>
</reference>
<protein>
    <submittedName>
        <fullName evidence="1">Uncharacterized protein</fullName>
    </submittedName>
</protein>